<accession>A8WDH6</accession>
<dbReference type="SUPFAM" id="SSF57302">
    <property type="entry name" value="Snake toxin-like"/>
    <property type="match status" value="1"/>
</dbReference>
<proteinExistence type="evidence at transcript level"/>
<dbReference type="EMBL" id="EU224373">
    <property type="protein sequence ID" value="ABW90561.1"/>
    <property type="molecule type" value="mRNA"/>
</dbReference>
<dbReference type="GeneID" id="109640057"/>
<name>A8WDH6_PAROL</name>
<protein>
    <submittedName>
        <fullName evidence="2">Uncharacterized protein</fullName>
    </submittedName>
</protein>
<organism evidence="2">
    <name type="scientific">Paralichthys olivaceus</name>
    <name type="common">Bastard halibut</name>
    <name type="synonym">Hippoglossus olivaceus</name>
    <dbReference type="NCBI Taxonomy" id="8255"/>
    <lineage>
        <taxon>Eukaryota</taxon>
        <taxon>Metazoa</taxon>
        <taxon>Chordata</taxon>
        <taxon>Craniata</taxon>
        <taxon>Vertebrata</taxon>
        <taxon>Euteleostomi</taxon>
        <taxon>Actinopterygii</taxon>
        <taxon>Neopterygii</taxon>
        <taxon>Teleostei</taxon>
        <taxon>Neoteleostei</taxon>
        <taxon>Acanthomorphata</taxon>
        <taxon>Carangaria</taxon>
        <taxon>Pleuronectiformes</taxon>
        <taxon>Pleuronectoidei</taxon>
        <taxon>Paralichthyidae</taxon>
        <taxon>Paralichthys</taxon>
    </lineage>
</organism>
<reference evidence="3" key="2">
    <citation type="submission" date="2007-10" db="EMBL/GenBank/DDBJ databases">
        <title>The DNA of differentially expressed gene G93 from Paralichthys olivaceus infected by Vibrio anguillarum.</title>
        <authorList>
            <person name="Li S."/>
            <person name="Fan Y."/>
            <person name="Zhang Q."/>
        </authorList>
    </citation>
    <scope>NUCLEOTIDE SEQUENCE</scope>
</reference>
<evidence type="ECO:0000313" key="3">
    <source>
        <dbReference type="EMBL" id="ABW90563.1"/>
    </source>
</evidence>
<reference evidence="2" key="1">
    <citation type="submission" date="2007-10" db="EMBL/GenBank/DDBJ databases">
        <title>Identification of differentially expressed genes of Paralichthys olivaceus infected by Vibrio anguillarum.</title>
        <authorList>
            <person name="Li S."/>
            <person name="Fan Y."/>
            <person name="Zhang Q."/>
        </authorList>
    </citation>
    <scope>NUCLEOTIDE SEQUENCE</scope>
</reference>
<dbReference type="InterPro" id="IPR045860">
    <property type="entry name" value="Snake_toxin-like_sf"/>
</dbReference>
<dbReference type="KEGG" id="pov:109640057"/>
<dbReference type="OrthoDB" id="6148423at2759"/>
<feature type="signal peptide" evidence="1">
    <location>
        <begin position="1"/>
        <end position="19"/>
    </location>
</feature>
<evidence type="ECO:0000256" key="1">
    <source>
        <dbReference type="SAM" id="SignalP"/>
    </source>
</evidence>
<sequence>MKAAACAILVLLALHQAEALTCNYCYSKGSKLCTSTTTQTCSRRMDACATVILPAPLNNSFRSCMNMAICKGYIQTPGVIASCCSTDLCNSPHLSLAPL</sequence>
<evidence type="ECO:0000313" key="2">
    <source>
        <dbReference type="EMBL" id="ABW90561.1"/>
    </source>
</evidence>
<dbReference type="Gene3D" id="2.10.60.10">
    <property type="entry name" value="CD59"/>
    <property type="match status" value="1"/>
</dbReference>
<dbReference type="AlphaFoldDB" id="A8WDH6"/>
<dbReference type="EMBL" id="EU224375">
    <property type="protein sequence ID" value="ABW90563.1"/>
    <property type="molecule type" value="Genomic_DNA"/>
</dbReference>
<keyword evidence="1" id="KW-0732">Signal</keyword>
<feature type="chain" id="PRO_5010821247" evidence="1">
    <location>
        <begin position="20"/>
        <end position="99"/>
    </location>
</feature>
<dbReference type="RefSeq" id="XP_019959409.1">
    <property type="nucleotide sequence ID" value="XM_020103850.2"/>
</dbReference>